<dbReference type="SUPFAM" id="SSF58104">
    <property type="entry name" value="Methyl-accepting chemotaxis protein (MCP) signaling domain"/>
    <property type="match status" value="2"/>
</dbReference>
<dbReference type="EMBL" id="FMUX01000007">
    <property type="protein sequence ID" value="SCY34460.1"/>
    <property type="molecule type" value="Genomic_DNA"/>
</dbReference>
<gene>
    <name evidence="1" type="ORF">SAMN05216233_107153</name>
</gene>
<sequence>MGLGAGLQAGYEYVTVLMRDAVGVAELIGDDSGDHSLQSVGTSVNQSLALLKRCRDNAASKSNPVKEVLGFFEQLDVKRGEIDGVARYLRAVALNIFIETSRSDISDDNFSVIAGEIKTLSEDMIHISKNIHELTVASKNRFESMFTQISGGIVEITGLADRAERSAGNSIEKTEELMRYSFGLVDDAERMSRGIFKEVEKIVVGVQLHDSMRQRIEHIISGLGEVDRLCSPGAPVTDGGHAEEVATAHALIALQRAQIEQLIADVGAVYGQSRVAMEGIVDDISQLTHYLTSMGDPAKARESGRERREDPFALLSADLSNIRSLEGRGADLETRLGEIYQKAFEAVSTLSSFTDDLHNMSRESHNKALNTIIAANHLGTEGRSLSVLAKEMKSLSNQAEESIAGVEQVIASVVATIQGVELETIFEAGSDGTSADGGRPLDTIVSMTLNLYEQIKGRTEGLLGVSTKLITTFAKAREALAFLPTLVETLTLQMERLDEAGGLLAPWVDETVAARIPEHCMEGRYTMETERSVHMACMAGDGKGSSTPSDGVELFGDQGDAEAAADDDFGENIELF</sequence>
<evidence type="ECO:0000313" key="2">
    <source>
        <dbReference type="Proteomes" id="UP000198870"/>
    </source>
</evidence>
<organism evidence="1 2">
    <name type="scientific">Desulfoluna spongiiphila</name>
    <dbReference type="NCBI Taxonomy" id="419481"/>
    <lineage>
        <taxon>Bacteria</taxon>
        <taxon>Pseudomonadati</taxon>
        <taxon>Thermodesulfobacteriota</taxon>
        <taxon>Desulfobacteria</taxon>
        <taxon>Desulfobacterales</taxon>
        <taxon>Desulfolunaceae</taxon>
        <taxon>Desulfoluna</taxon>
    </lineage>
</organism>
<keyword evidence="2" id="KW-1185">Reference proteome</keyword>
<protein>
    <submittedName>
        <fullName evidence="1">Methyl-accepting chemotaxis sensory transducer</fullName>
    </submittedName>
</protein>
<dbReference type="Gene3D" id="1.10.287.950">
    <property type="entry name" value="Methyl-accepting chemotaxis protein"/>
    <property type="match status" value="1"/>
</dbReference>
<dbReference type="STRING" id="419481.SAMN05216233_107153"/>
<evidence type="ECO:0000313" key="1">
    <source>
        <dbReference type="EMBL" id="SCY34460.1"/>
    </source>
</evidence>
<dbReference type="Proteomes" id="UP000198870">
    <property type="component" value="Unassembled WGS sequence"/>
</dbReference>
<reference evidence="1 2" key="1">
    <citation type="submission" date="2016-10" db="EMBL/GenBank/DDBJ databases">
        <authorList>
            <person name="de Groot N.N."/>
        </authorList>
    </citation>
    <scope>NUCLEOTIDE SEQUENCE [LARGE SCALE GENOMIC DNA]</scope>
    <source>
        <strain evidence="1 2">AA1</strain>
    </source>
</reference>
<name>A0A1G5F6F6_9BACT</name>
<proteinExistence type="predicted"/>
<dbReference type="AlphaFoldDB" id="A0A1G5F6F6"/>
<dbReference type="Gene3D" id="6.10.250.3200">
    <property type="match status" value="1"/>
</dbReference>
<accession>A0A1G5F6F6</accession>